<dbReference type="Proteomes" id="UP001163046">
    <property type="component" value="Unassembled WGS sequence"/>
</dbReference>
<comment type="similarity">
    <text evidence="1">Belongs to the cation transport ATPase (P-type) (TC 3.A.3) family. Type IB subfamily.</text>
</comment>
<evidence type="ECO:0000256" key="1">
    <source>
        <dbReference type="ARBA" id="ARBA00006024"/>
    </source>
</evidence>
<dbReference type="InterPro" id="IPR051014">
    <property type="entry name" value="Cation_Transport_ATPase_IB"/>
</dbReference>
<name>A0A9X0CSW8_9CNID</name>
<gene>
    <name evidence="4" type="ORF">OS493_019728</name>
</gene>
<dbReference type="EMBL" id="MU826837">
    <property type="protein sequence ID" value="KAJ7372284.1"/>
    <property type="molecule type" value="Genomic_DNA"/>
</dbReference>
<feature type="compositionally biased region" description="Low complexity" evidence="2">
    <location>
        <begin position="80"/>
        <end position="91"/>
    </location>
</feature>
<evidence type="ECO:0000259" key="3">
    <source>
        <dbReference type="Pfam" id="PF00122"/>
    </source>
</evidence>
<feature type="region of interest" description="Disordered" evidence="2">
    <location>
        <begin position="31"/>
        <end position="95"/>
    </location>
</feature>
<reference evidence="4" key="1">
    <citation type="submission" date="2023-01" db="EMBL/GenBank/DDBJ databases">
        <title>Genome assembly of the deep-sea coral Lophelia pertusa.</title>
        <authorList>
            <person name="Herrera S."/>
            <person name="Cordes E."/>
        </authorList>
    </citation>
    <scope>NUCLEOTIDE SEQUENCE</scope>
    <source>
        <strain evidence="4">USNM1676648</strain>
        <tissue evidence="4">Polyp</tissue>
    </source>
</reference>
<proteinExistence type="inferred from homology"/>
<evidence type="ECO:0000313" key="4">
    <source>
        <dbReference type="EMBL" id="KAJ7372284.1"/>
    </source>
</evidence>
<dbReference type="Pfam" id="PF00122">
    <property type="entry name" value="E1-E2_ATPase"/>
    <property type="match status" value="1"/>
</dbReference>
<dbReference type="GO" id="GO:0022857">
    <property type="term" value="F:transmembrane transporter activity"/>
    <property type="evidence" value="ECO:0007669"/>
    <property type="project" value="TreeGrafter"/>
</dbReference>
<dbReference type="AlphaFoldDB" id="A0A9X0CSW8"/>
<dbReference type="PANTHER" id="PTHR48085">
    <property type="entry name" value="CADMIUM/ZINC-TRANSPORTING ATPASE HMA2-RELATED"/>
    <property type="match status" value="1"/>
</dbReference>
<accession>A0A9X0CSW8</accession>
<comment type="caution">
    <text evidence="4">The sequence shown here is derived from an EMBL/GenBank/DDBJ whole genome shotgun (WGS) entry which is preliminary data.</text>
</comment>
<dbReference type="InterPro" id="IPR059000">
    <property type="entry name" value="ATPase_P-type_domA"/>
</dbReference>
<dbReference type="Gene3D" id="2.70.150.10">
    <property type="entry name" value="Calcium-transporting ATPase, cytoplasmic transduction domain A"/>
    <property type="match status" value="1"/>
</dbReference>
<feature type="domain" description="P-type ATPase A" evidence="3">
    <location>
        <begin position="227"/>
        <end position="280"/>
    </location>
</feature>
<dbReference type="GO" id="GO:0016020">
    <property type="term" value="C:membrane"/>
    <property type="evidence" value="ECO:0007669"/>
    <property type="project" value="TreeGrafter"/>
</dbReference>
<protein>
    <recommendedName>
        <fullName evidence="3">P-type ATPase A domain-containing protein</fullName>
    </recommendedName>
</protein>
<evidence type="ECO:0000256" key="2">
    <source>
        <dbReference type="SAM" id="MobiDB-lite"/>
    </source>
</evidence>
<feature type="compositionally biased region" description="Basic and acidic residues" evidence="2">
    <location>
        <begin position="44"/>
        <end position="61"/>
    </location>
</feature>
<sequence>MSLMVKYKVTHPFYPQYGRKQGKFLAATKCRDRQAHGPVSPSDRSGDLPTIREEARDKSPDVTDAVIEVESVDKPPTPPSSTAQSDSSDSKSNGHQHVTKLRVQNICCAMETKLVTDTLEPLKGVSFSFSQLKKAWFEWVAIAEIVFGIAPVLKKAFISVKTCTVDINILMLIAIAGTLAIQSWLEGAAVVYVYALADALQEFCMYKVQSTISGLMLTAPQVAILASTGESVPVESVTIGTAIAIRPGELIPLDGVVLKGRAAVDESSVSGESVPVEKKVGL</sequence>
<organism evidence="4 5">
    <name type="scientific">Desmophyllum pertusum</name>
    <dbReference type="NCBI Taxonomy" id="174260"/>
    <lineage>
        <taxon>Eukaryota</taxon>
        <taxon>Metazoa</taxon>
        <taxon>Cnidaria</taxon>
        <taxon>Anthozoa</taxon>
        <taxon>Hexacorallia</taxon>
        <taxon>Scleractinia</taxon>
        <taxon>Caryophylliina</taxon>
        <taxon>Caryophylliidae</taxon>
        <taxon>Desmophyllum</taxon>
    </lineage>
</organism>
<dbReference type="PANTHER" id="PTHR48085:SF5">
    <property type="entry name" value="CADMIUM_ZINC-TRANSPORTING ATPASE HMA4-RELATED"/>
    <property type="match status" value="1"/>
</dbReference>
<keyword evidence="5" id="KW-1185">Reference proteome</keyword>
<dbReference type="InterPro" id="IPR008250">
    <property type="entry name" value="ATPase_P-typ_transduc_dom_A_sf"/>
</dbReference>
<dbReference type="OrthoDB" id="436087at2759"/>
<dbReference type="SUPFAM" id="SSF81653">
    <property type="entry name" value="Calcium ATPase, transduction domain A"/>
    <property type="match status" value="1"/>
</dbReference>
<evidence type="ECO:0000313" key="5">
    <source>
        <dbReference type="Proteomes" id="UP001163046"/>
    </source>
</evidence>